<feature type="transmembrane region" description="Helical" evidence="6">
    <location>
        <begin position="265"/>
        <end position="287"/>
    </location>
</feature>
<feature type="transmembrane region" description="Helical" evidence="6">
    <location>
        <begin position="299"/>
        <end position="318"/>
    </location>
</feature>
<dbReference type="RefSeq" id="XP_007880612.1">
    <property type="nucleotide sequence ID" value="XM_007882421.1"/>
</dbReference>
<keyword evidence="3 6" id="KW-1133">Transmembrane helix</keyword>
<evidence type="ECO:0000313" key="7">
    <source>
        <dbReference type="EMBL" id="EPQ27756.1"/>
    </source>
</evidence>
<name>A0A061HAX8_9BASI</name>
<feature type="transmembrane region" description="Helical" evidence="6">
    <location>
        <begin position="238"/>
        <end position="259"/>
    </location>
</feature>
<feature type="compositionally biased region" description="Polar residues" evidence="5">
    <location>
        <begin position="121"/>
        <end position="137"/>
    </location>
</feature>
<dbReference type="GO" id="GO:0005802">
    <property type="term" value="C:trans-Golgi network"/>
    <property type="evidence" value="ECO:0007669"/>
    <property type="project" value="TreeGrafter"/>
</dbReference>
<feature type="compositionally biased region" description="Polar residues" evidence="5">
    <location>
        <begin position="208"/>
        <end position="217"/>
    </location>
</feature>
<comment type="subcellular location">
    <subcellularLocation>
        <location evidence="1">Membrane</location>
        <topology evidence="1">Multi-pass membrane protein</topology>
    </subcellularLocation>
</comment>
<dbReference type="FunFam" id="1.20.1280.290:FF:000005">
    <property type="entry name" value="PQ-loop repeat-containing protein 1"/>
    <property type="match status" value="1"/>
</dbReference>
<dbReference type="Gene3D" id="1.20.1280.290">
    <property type="match status" value="2"/>
</dbReference>
<dbReference type="EMBL" id="KE361638">
    <property type="protein sequence ID" value="EPQ27756.1"/>
    <property type="molecule type" value="Genomic_DNA"/>
</dbReference>
<accession>A0A061HAX8</accession>
<dbReference type="GO" id="GO:0016020">
    <property type="term" value="C:membrane"/>
    <property type="evidence" value="ECO:0007669"/>
    <property type="project" value="UniProtKB-SubCell"/>
</dbReference>
<dbReference type="OrthoDB" id="292213at2759"/>
<feature type="compositionally biased region" description="Acidic residues" evidence="5">
    <location>
        <begin position="141"/>
        <end position="150"/>
    </location>
</feature>
<feature type="region of interest" description="Disordered" evidence="5">
    <location>
        <begin position="185"/>
        <end position="222"/>
    </location>
</feature>
<reference evidence="7 8" key="1">
    <citation type="journal article" date="2013" name="Plant Cell">
        <title>The transition from a phytopathogenic smut ancestor to an anamorphic biocontrol agent deciphered by comparative whole-genome analysis.</title>
        <authorList>
            <person name="Lefebvre F."/>
            <person name="Joly D.L."/>
            <person name="Labbe C."/>
            <person name="Teichmann B."/>
            <person name="Linning R."/>
            <person name="Belzile F."/>
            <person name="Bakkeren G."/>
            <person name="Belanger R.R."/>
        </authorList>
    </citation>
    <scope>NUCLEOTIDE SEQUENCE [LARGE SCALE GENOMIC DNA]</scope>
    <source>
        <strain evidence="7 8">PF-1</strain>
    </source>
</reference>
<keyword evidence="2 6" id="KW-0812">Transmembrane</keyword>
<dbReference type="GO" id="GO:0045332">
    <property type="term" value="P:phospholipid translocation"/>
    <property type="evidence" value="ECO:0007669"/>
    <property type="project" value="TreeGrafter"/>
</dbReference>
<feature type="transmembrane region" description="Helical" evidence="6">
    <location>
        <begin position="61"/>
        <end position="82"/>
    </location>
</feature>
<dbReference type="HOGENOM" id="CLU_049047_0_0_1"/>
<protein>
    <recommendedName>
        <fullName evidence="9">PQ-loop-domain-containing protein</fullName>
    </recommendedName>
</protein>
<feature type="region of interest" description="Disordered" evidence="5">
    <location>
        <begin position="382"/>
        <end position="435"/>
    </location>
</feature>
<sequence>MSLSTLASLGMAVGAPLVYADQAYSIYRKQDATGFSHDVCAVLLIANITRCFFWLGEHFEFALLLQSILMIASQLGLLYLCLRFKPITASSRSLSSSGSRVIFQSRTSVDEDSTDDPLAFTTPTPASRPAGQQQSASRNEDGDEDEDDDGISYPDKKPLLASLGLGGWNVPLLGRSTSRYGVVSGSNEDAISSENHRAEPGRDVQVDGSASSASGQATRKRSAAGRGRPLNFWQWEDYGSYLLFLSLLTILLAILQVALGWMKGYVATLGFIALGLESTLPIPQLIANQKRRSLAGFRTSVLVGWLGGDSFKLVYFLLRSSPLQFTVCALFQLSIDGLILLQSVVFLEKTKRDEEELKQRDELRRAARGDVDFVDVESLAVRGAGAGGGGGGGGGGRGAQEGHDEYAGQTVEADDDDDDDDGQAGGDLGKLVVRP</sequence>
<dbReference type="GO" id="GO:0042147">
    <property type="term" value="P:retrograde transport, endosome to Golgi"/>
    <property type="evidence" value="ECO:0007669"/>
    <property type="project" value="TreeGrafter"/>
</dbReference>
<evidence type="ECO:0000256" key="5">
    <source>
        <dbReference type="SAM" id="MobiDB-lite"/>
    </source>
</evidence>
<evidence type="ECO:0008006" key="9">
    <source>
        <dbReference type="Google" id="ProtNLM"/>
    </source>
</evidence>
<evidence type="ECO:0000256" key="6">
    <source>
        <dbReference type="SAM" id="Phobius"/>
    </source>
</evidence>
<proteinExistence type="predicted"/>
<feature type="region of interest" description="Disordered" evidence="5">
    <location>
        <begin position="106"/>
        <end position="153"/>
    </location>
</feature>
<feature type="compositionally biased region" description="Basic and acidic residues" evidence="5">
    <location>
        <begin position="194"/>
        <end position="205"/>
    </location>
</feature>
<dbReference type="PANTHER" id="PTHR14856:SF9">
    <property type="entry name" value="PQ-LOOP REPEAT-CONTAINING PROTEIN 1"/>
    <property type="match status" value="1"/>
</dbReference>
<dbReference type="eggNOG" id="KOG2913">
    <property type="taxonomic scope" value="Eukaryota"/>
</dbReference>
<dbReference type="InterPro" id="IPR006603">
    <property type="entry name" value="PQ-loop_rpt"/>
</dbReference>
<dbReference type="GO" id="GO:0005768">
    <property type="term" value="C:endosome"/>
    <property type="evidence" value="ECO:0007669"/>
    <property type="project" value="TreeGrafter"/>
</dbReference>
<dbReference type="GO" id="GO:0005829">
    <property type="term" value="C:cytosol"/>
    <property type="evidence" value="ECO:0007669"/>
    <property type="project" value="GOC"/>
</dbReference>
<evidence type="ECO:0000256" key="1">
    <source>
        <dbReference type="ARBA" id="ARBA00004141"/>
    </source>
</evidence>
<evidence type="ECO:0000256" key="4">
    <source>
        <dbReference type="ARBA" id="ARBA00023136"/>
    </source>
</evidence>
<evidence type="ECO:0000256" key="2">
    <source>
        <dbReference type="ARBA" id="ARBA00022692"/>
    </source>
</evidence>
<dbReference type="Pfam" id="PF04193">
    <property type="entry name" value="PQ-loop"/>
    <property type="match status" value="2"/>
</dbReference>
<gene>
    <name evidence="7" type="ORF">PFL1_04893</name>
</gene>
<dbReference type="InterPro" id="IPR052241">
    <property type="entry name" value="SLC66/Scramblase_ANY1"/>
</dbReference>
<evidence type="ECO:0000313" key="8">
    <source>
        <dbReference type="Proteomes" id="UP000053664"/>
    </source>
</evidence>
<dbReference type="AlphaFoldDB" id="A0A061HAX8"/>
<evidence type="ECO:0000256" key="3">
    <source>
        <dbReference type="ARBA" id="ARBA00022989"/>
    </source>
</evidence>
<dbReference type="Proteomes" id="UP000053664">
    <property type="component" value="Unassembled WGS sequence"/>
</dbReference>
<organism evidence="7 8">
    <name type="scientific">Pseudozyma flocculosa PF-1</name>
    <dbReference type="NCBI Taxonomy" id="1277687"/>
    <lineage>
        <taxon>Eukaryota</taxon>
        <taxon>Fungi</taxon>
        <taxon>Dikarya</taxon>
        <taxon>Basidiomycota</taxon>
        <taxon>Ustilaginomycotina</taxon>
        <taxon>Ustilaginomycetes</taxon>
        <taxon>Ustilaginales</taxon>
        <taxon>Ustilaginaceae</taxon>
        <taxon>Pseudozyma</taxon>
    </lineage>
</organism>
<keyword evidence="4 6" id="KW-0472">Membrane</keyword>
<dbReference type="KEGG" id="pfp:PFL1_04893"/>
<dbReference type="GeneID" id="19318993"/>
<feature type="compositionally biased region" description="Acidic residues" evidence="5">
    <location>
        <begin position="412"/>
        <end position="422"/>
    </location>
</feature>
<feature type="compositionally biased region" description="Gly residues" evidence="5">
    <location>
        <begin position="384"/>
        <end position="399"/>
    </location>
</feature>
<dbReference type="PANTHER" id="PTHR14856">
    <property type="entry name" value="PQ-LOOP REPEAT-CONTAINING PROTEIN 1-LIKE PROTEIN"/>
    <property type="match status" value="1"/>
</dbReference>